<accession>A0ABM1TDC8</accession>
<evidence type="ECO:0000256" key="2">
    <source>
        <dbReference type="ARBA" id="ARBA00022617"/>
    </source>
</evidence>
<dbReference type="RefSeq" id="XP_022253884.1">
    <property type="nucleotide sequence ID" value="XM_022398176.1"/>
</dbReference>
<dbReference type="InterPro" id="IPR002401">
    <property type="entry name" value="Cyt_P450_E_grp-I"/>
</dbReference>
<evidence type="ECO:0000256" key="3">
    <source>
        <dbReference type="ARBA" id="ARBA00022723"/>
    </source>
</evidence>
<dbReference type="SUPFAM" id="SSF48264">
    <property type="entry name" value="Cytochrome P450"/>
    <property type="match status" value="1"/>
</dbReference>
<dbReference type="InterPro" id="IPR017972">
    <property type="entry name" value="Cyt_P450_CS"/>
</dbReference>
<name>A0ABM1TDC8_LIMPO</name>
<keyword evidence="3 8" id="KW-0479">Metal-binding</keyword>
<protein>
    <submittedName>
        <fullName evidence="10">Cytochrome P450 3A11-like isoform X1</fullName>
    </submittedName>
</protein>
<keyword evidence="9" id="KW-1185">Reference proteome</keyword>
<organism evidence="9 10">
    <name type="scientific">Limulus polyphemus</name>
    <name type="common">Atlantic horseshoe crab</name>
    <dbReference type="NCBI Taxonomy" id="6850"/>
    <lineage>
        <taxon>Eukaryota</taxon>
        <taxon>Metazoa</taxon>
        <taxon>Ecdysozoa</taxon>
        <taxon>Arthropoda</taxon>
        <taxon>Chelicerata</taxon>
        <taxon>Merostomata</taxon>
        <taxon>Xiphosura</taxon>
        <taxon>Limulidae</taxon>
        <taxon>Limulus</taxon>
    </lineage>
</organism>
<comment type="function">
    <text evidence="7">Cytochromes P450 are a group of heme-thiolate monooxygenases. They oxidize a variety of structurally unrelated compounds, including steroids, fatty acids, and xenobiotics.</text>
</comment>
<comment type="similarity">
    <text evidence="1 8">Belongs to the cytochrome P450 family.</text>
</comment>
<dbReference type="Pfam" id="PF00067">
    <property type="entry name" value="p450"/>
    <property type="match status" value="2"/>
</dbReference>
<keyword evidence="4 8" id="KW-0560">Oxidoreductase</keyword>
<reference evidence="10" key="1">
    <citation type="submission" date="2025-08" db="UniProtKB">
        <authorList>
            <consortium name="RefSeq"/>
        </authorList>
    </citation>
    <scope>IDENTIFICATION</scope>
    <source>
        <tissue evidence="10">Muscle</tissue>
    </source>
</reference>
<dbReference type="PANTHER" id="PTHR24302:SF15">
    <property type="entry name" value="FATTY-ACID PEROXYGENASE"/>
    <property type="match status" value="1"/>
</dbReference>
<gene>
    <name evidence="10" type="primary">LOC106469604</name>
</gene>
<evidence type="ECO:0000256" key="6">
    <source>
        <dbReference type="ARBA" id="ARBA00023033"/>
    </source>
</evidence>
<keyword evidence="6 8" id="KW-0503">Monooxygenase</keyword>
<evidence type="ECO:0000256" key="1">
    <source>
        <dbReference type="ARBA" id="ARBA00010617"/>
    </source>
</evidence>
<dbReference type="Proteomes" id="UP000694941">
    <property type="component" value="Unplaced"/>
</dbReference>
<dbReference type="PRINTS" id="PR00385">
    <property type="entry name" value="P450"/>
</dbReference>
<proteinExistence type="inferred from homology"/>
<dbReference type="InterPro" id="IPR050705">
    <property type="entry name" value="Cytochrome_P450_3A"/>
</dbReference>
<evidence type="ECO:0000256" key="7">
    <source>
        <dbReference type="ARBA" id="ARBA00043906"/>
    </source>
</evidence>
<dbReference type="CDD" id="cd11055">
    <property type="entry name" value="CYP3A-like"/>
    <property type="match status" value="1"/>
</dbReference>
<keyword evidence="2 8" id="KW-0349">Heme</keyword>
<dbReference type="InterPro" id="IPR036396">
    <property type="entry name" value="Cyt_P450_sf"/>
</dbReference>
<evidence type="ECO:0000313" key="9">
    <source>
        <dbReference type="Proteomes" id="UP000694941"/>
    </source>
</evidence>
<dbReference type="Gene3D" id="1.10.630.10">
    <property type="entry name" value="Cytochrome P450"/>
    <property type="match status" value="1"/>
</dbReference>
<evidence type="ECO:0000256" key="4">
    <source>
        <dbReference type="ARBA" id="ARBA00023002"/>
    </source>
</evidence>
<evidence type="ECO:0000256" key="5">
    <source>
        <dbReference type="ARBA" id="ARBA00023004"/>
    </source>
</evidence>
<evidence type="ECO:0000256" key="8">
    <source>
        <dbReference type="RuleBase" id="RU000461"/>
    </source>
</evidence>
<keyword evidence="5 8" id="KW-0408">Iron</keyword>
<dbReference type="PRINTS" id="PR00463">
    <property type="entry name" value="EP450I"/>
</dbReference>
<dbReference type="InterPro" id="IPR001128">
    <property type="entry name" value="Cyt_P450"/>
</dbReference>
<dbReference type="PANTHER" id="PTHR24302">
    <property type="entry name" value="CYTOCHROME P450 FAMILY 3"/>
    <property type="match status" value="1"/>
</dbReference>
<evidence type="ECO:0000313" key="10">
    <source>
        <dbReference type="RefSeq" id="XP_022253884.1"/>
    </source>
</evidence>
<dbReference type="GeneID" id="106469604"/>
<dbReference type="PROSITE" id="PS00086">
    <property type="entry name" value="CYTOCHROME_P450"/>
    <property type="match status" value="1"/>
</dbReference>
<sequence length="532" mass="61424">MLLPVITVLALLVVTWFRWRQKKLSFFQDLGIPGPKPSFFFGNLREFQTKGAIKCQEEWIKKYGKICGFYYGRLPITIVADLDLLKQIQIKDFQKFTGRPMFIPGGTQPSTEFSSQLTLQRGEHWKEVRSLLTPTFSSSKMRQMTPIMQKAIGILMEKIDEKAQTEEDFDIYEMYQELTTDVIGQTAFGIQTNVQQNPEDPFLTNCRAIFNIQTSEFLIFLLMCFPELYNILYPIRKLVDVIWHQIFSTPGRSLIEGVTKVIEERRKNPALRRADLLQMMLDARMAREDIQNVTAKQLTAGEDEPTEDVSKDKKYGKKQMKFVTDTEIKANSILFLLAGYETTSTALGFTTHILVNRQDVQERIREEINDVLGQDGVLDYNTVNELRYLDQVFSESLRVYPPVITFINRVADEDCQLGDFKIPKDTAIQVPVWQLHHDPEIWSEPYEFKPERFLPENKKDIHPMAYQPFGSGPRNCIGMRMAQLEAKLALARILRSYKLVPSEKTEIGEIQYNVKFLTIGPVHGIHVKVVPV</sequence>